<dbReference type="STRING" id="758820.SAMN00777080_1503"/>
<keyword evidence="2" id="KW-1185">Reference proteome</keyword>
<dbReference type="Proteomes" id="UP000192333">
    <property type="component" value="Chromosome I"/>
</dbReference>
<dbReference type="AlphaFoldDB" id="A0A1W2H2R6"/>
<protein>
    <submittedName>
        <fullName evidence="1">Uncharacterized protein</fullName>
    </submittedName>
</protein>
<dbReference type="EMBL" id="LT838813">
    <property type="protein sequence ID" value="SMD42932.1"/>
    <property type="molecule type" value="Genomic_DNA"/>
</dbReference>
<evidence type="ECO:0000313" key="2">
    <source>
        <dbReference type="Proteomes" id="UP000192333"/>
    </source>
</evidence>
<evidence type="ECO:0000313" key="1">
    <source>
        <dbReference type="EMBL" id="SMD42932.1"/>
    </source>
</evidence>
<accession>A0A1W2H2R6</accession>
<gene>
    <name evidence="1" type="ORF">SAMN00777080_1503</name>
</gene>
<proteinExistence type="predicted"/>
<sequence length="29" mass="3402">MDRLFHHLESKILDFKSKVEITDIDSGNI</sequence>
<name>A0A1W2H2R6_9BACT</name>
<organism evidence="1 2">
    <name type="scientific">Aquiflexum balticum DSM 16537</name>
    <dbReference type="NCBI Taxonomy" id="758820"/>
    <lineage>
        <taxon>Bacteria</taxon>
        <taxon>Pseudomonadati</taxon>
        <taxon>Bacteroidota</taxon>
        <taxon>Cytophagia</taxon>
        <taxon>Cytophagales</taxon>
        <taxon>Cyclobacteriaceae</taxon>
        <taxon>Aquiflexum</taxon>
    </lineage>
</organism>
<reference evidence="2" key="1">
    <citation type="submission" date="2017-04" db="EMBL/GenBank/DDBJ databases">
        <authorList>
            <person name="Varghese N."/>
            <person name="Submissions S."/>
        </authorList>
    </citation>
    <scope>NUCLEOTIDE SEQUENCE [LARGE SCALE GENOMIC DNA]</scope>
    <source>
        <strain evidence="2">DSM 16537</strain>
    </source>
</reference>